<dbReference type="PROSITE" id="PS51935">
    <property type="entry name" value="NLPC_P60"/>
    <property type="match status" value="1"/>
</dbReference>
<keyword evidence="5" id="KW-0175">Coiled coil</keyword>
<sequence length="336" mass="36800">MFRKFFKTTAAVMLITSMTVMTVFADDVSDLNKKKQQAQNEVDQLQNELSYLLVQMDDLETQMAESAARIDEVSKQLAKSEETQKQQYRDMKLRIKYMYEDQSASLVETLVTAEDMSQVLNKAEYMQQVYDYDRGKLDEMVSTSESIREQKAQLEKEQKTLQASQDDLTSKQSLLYTTIQESEKKVKDFDSQLSKAVAAAAARSAAASASSVKSTYVSTGDTSVGAAIVRKAYEYLGTPYRSGGAAPGGFDCSGYTSYVFGQFGIGLSRSSGAQAYGGQNVGTNLSNALPGDIICYPGHVAIYIGGGQIIHASVPGDVVKVASANIMTITGIRRYW</sequence>
<evidence type="ECO:0000256" key="3">
    <source>
        <dbReference type="ARBA" id="ARBA00022801"/>
    </source>
</evidence>
<organism evidence="8 9">
    <name type="scientific">Bacteroides pectinophilus CAG:437</name>
    <dbReference type="NCBI Taxonomy" id="1263051"/>
    <lineage>
        <taxon>Bacteria</taxon>
        <taxon>Bacillati</taxon>
        <taxon>Bacillota</taxon>
        <taxon>Clostridia</taxon>
        <taxon>Eubacteriales</taxon>
    </lineage>
</organism>
<dbReference type="InterPro" id="IPR038765">
    <property type="entry name" value="Papain-like_cys_pep_sf"/>
</dbReference>
<feature type="domain" description="NlpC/P60" evidence="7">
    <location>
        <begin position="222"/>
        <end position="336"/>
    </location>
</feature>
<accession>R7AJS6</accession>
<feature type="signal peptide" evidence="6">
    <location>
        <begin position="1"/>
        <end position="25"/>
    </location>
</feature>
<dbReference type="Pfam" id="PF00877">
    <property type="entry name" value="NLPC_P60"/>
    <property type="match status" value="1"/>
</dbReference>
<dbReference type="PANTHER" id="PTHR47359:SF3">
    <property type="entry name" value="NLP_P60 DOMAIN-CONTAINING PROTEIN-RELATED"/>
    <property type="match status" value="1"/>
</dbReference>
<dbReference type="AlphaFoldDB" id="R7AJS6"/>
<evidence type="ECO:0000256" key="5">
    <source>
        <dbReference type="SAM" id="Coils"/>
    </source>
</evidence>
<comment type="similarity">
    <text evidence="1">Belongs to the peptidase C40 family.</text>
</comment>
<keyword evidence="6" id="KW-0732">Signal</keyword>
<dbReference type="InterPro" id="IPR000064">
    <property type="entry name" value="NLP_P60_dom"/>
</dbReference>
<proteinExistence type="inferred from homology"/>
<reference evidence="8" key="1">
    <citation type="submission" date="2012-11" db="EMBL/GenBank/DDBJ databases">
        <title>Dependencies among metagenomic species, viruses, plasmids and units of genetic variation.</title>
        <authorList>
            <person name="Nielsen H.B."/>
            <person name="Almeida M."/>
            <person name="Juncker A.S."/>
            <person name="Rasmussen S."/>
            <person name="Li J."/>
            <person name="Sunagawa S."/>
            <person name="Plichta D."/>
            <person name="Gautier L."/>
            <person name="Le Chatelier E."/>
            <person name="Peletier E."/>
            <person name="Bonde I."/>
            <person name="Nielsen T."/>
            <person name="Manichanh C."/>
            <person name="Arumugam M."/>
            <person name="Batto J."/>
            <person name="Santos M.B.Q.D."/>
            <person name="Blom N."/>
            <person name="Borruel N."/>
            <person name="Burgdorf K.S."/>
            <person name="Boumezbeur F."/>
            <person name="Casellas F."/>
            <person name="Dore J."/>
            <person name="Guarner F."/>
            <person name="Hansen T."/>
            <person name="Hildebrand F."/>
            <person name="Kaas R.S."/>
            <person name="Kennedy S."/>
            <person name="Kristiansen K."/>
            <person name="Kultima J.R."/>
            <person name="Leonard P."/>
            <person name="Levenez F."/>
            <person name="Lund O."/>
            <person name="Moumen B."/>
            <person name="Le Paslier D."/>
            <person name="Pons N."/>
            <person name="Pedersen O."/>
            <person name="Prifti E."/>
            <person name="Qin J."/>
            <person name="Raes J."/>
            <person name="Tap J."/>
            <person name="Tims S."/>
            <person name="Ussery D.W."/>
            <person name="Yamada T."/>
            <person name="MetaHit consortium"/>
            <person name="Renault P."/>
            <person name="Sicheritz-Ponten T."/>
            <person name="Bork P."/>
            <person name="Wang J."/>
            <person name="Brunak S."/>
            <person name="Ehrlich S.D."/>
        </authorList>
    </citation>
    <scope>NUCLEOTIDE SEQUENCE [LARGE SCALE GENOMIC DNA]</scope>
</reference>
<keyword evidence="4" id="KW-0788">Thiol protease</keyword>
<gene>
    <name evidence="8" type="ORF">BN656_00510</name>
</gene>
<evidence type="ECO:0000313" key="9">
    <source>
        <dbReference type="Proteomes" id="UP000018141"/>
    </source>
</evidence>
<evidence type="ECO:0000313" key="8">
    <source>
        <dbReference type="EMBL" id="CDD55784.1"/>
    </source>
</evidence>
<keyword evidence="3" id="KW-0378">Hydrolase</keyword>
<dbReference type="EMBL" id="CBHH010000020">
    <property type="protein sequence ID" value="CDD55784.1"/>
    <property type="molecule type" value="Genomic_DNA"/>
</dbReference>
<feature type="chain" id="PRO_5004427975" description="NlpC/P60 domain-containing protein" evidence="6">
    <location>
        <begin position="26"/>
        <end position="336"/>
    </location>
</feature>
<evidence type="ECO:0000256" key="2">
    <source>
        <dbReference type="ARBA" id="ARBA00022670"/>
    </source>
</evidence>
<evidence type="ECO:0000256" key="6">
    <source>
        <dbReference type="SAM" id="SignalP"/>
    </source>
</evidence>
<name>R7AJS6_9FIRM</name>
<dbReference type="Gene3D" id="6.10.250.3150">
    <property type="match status" value="1"/>
</dbReference>
<feature type="coiled-coil region" evidence="5">
    <location>
        <begin position="137"/>
        <end position="171"/>
    </location>
</feature>
<evidence type="ECO:0000256" key="1">
    <source>
        <dbReference type="ARBA" id="ARBA00007074"/>
    </source>
</evidence>
<dbReference type="Proteomes" id="UP000018141">
    <property type="component" value="Unassembled WGS sequence"/>
</dbReference>
<comment type="caution">
    <text evidence="8">The sequence shown here is derived from an EMBL/GenBank/DDBJ whole genome shotgun (WGS) entry which is preliminary data.</text>
</comment>
<protein>
    <recommendedName>
        <fullName evidence="7">NlpC/P60 domain-containing protein</fullName>
    </recommendedName>
</protein>
<feature type="coiled-coil region" evidence="5">
    <location>
        <begin position="21"/>
        <end position="83"/>
    </location>
</feature>
<dbReference type="GO" id="GO:0006508">
    <property type="term" value="P:proteolysis"/>
    <property type="evidence" value="ECO:0007669"/>
    <property type="project" value="UniProtKB-KW"/>
</dbReference>
<dbReference type="Gene3D" id="3.90.1720.10">
    <property type="entry name" value="endopeptidase domain like (from Nostoc punctiforme)"/>
    <property type="match status" value="1"/>
</dbReference>
<dbReference type="GO" id="GO:0008234">
    <property type="term" value="F:cysteine-type peptidase activity"/>
    <property type="evidence" value="ECO:0007669"/>
    <property type="project" value="UniProtKB-KW"/>
</dbReference>
<dbReference type="PANTHER" id="PTHR47359">
    <property type="entry name" value="PEPTIDOGLYCAN DL-ENDOPEPTIDASE CWLO"/>
    <property type="match status" value="1"/>
</dbReference>
<keyword evidence="2" id="KW-0645">Protease</keyword>
<dbReference type="InterPro" id="IPR051794">
    <property type="entry name" value="PG_Endopeptidase_C40"/>
</dbReference>
<evidence type="ECO:0000256" key="4">
    <source>
        <dbReference type="ARBA" id="ARBA00022807"/>
    </source>
</evidence>
<dbReference type="SUPFAM" id="SSF54001">
    <property type="entry name" value="Cysteine proteinases"/>
    <property type="match status" value="1"/>
</dbReference>
<evidence type="ECO:0000259" key="7">
    <source>
        <dbReference type="PROSITE" id="PS51935"/>
    </source>
</evidence>